<feature type="compositionally biased region" description="Basic residues" evidence="1">
    <location>
        <begin position="235"/>
        <end position="244"/>
    </location>
</feature>
<keyword evidence="3" id="KW-1185">Reference proteome</keyword>
<feature type="compositionally biased region" description="Polar residues" evidence="1">
    <location>
        <begin position="258"/>
        <end position="270"/>
    </location>
</feature>
<accession>A0A9P4TAZ6</accession>
<feature type="region of interest" description="Disordered" evidence="1">
    <location>
        <begin position="229"/>
        <end position="270"/>
    </location>
</feature>
<sequence length="404" mass="46647">MNTAFPVQLMNIDRAAMDEIRRRKLQGMPDAEEFVDRTLSCFEMEWADNSRYPYSNNSDVSVNFVATFAGVLYYRGDIMNNIQSRKPMSQWPVQVILSLFISGTDPHRSFSKHFEQTRIRLLHYVCERVSKQYCPLQASYILACMEYRQMPSFYDPEAPTQHMVHFAKLFQLEPAKYLVQDHNQNAKMREQLPRYLQIALNSKGWNKEDTSLESMIAFLYPHGVEDIDKDVKSQQNKRKKKRRGGRDQKKMGDEDQAMTAQTEEATSSTDDIVVDRSRLQAVILQKPLLQALFAPMPGLTWTNKDSLQLEPVKNEEWSSLAEELARVNFDAEVAASTEKEFEVEDVVNALSVNHMEHTRGSVELTDSDQIYFDDWVEQVDLQSILFGGDEDAEMEDAEGESMEM</sequence>
<dbReference type="EMBL" id="SWKU01000016">
    <property type="protein sequence ID" value="KAF2999854.1"/>
    <property type="molecule type" value="Genomic_DNA"/>
</dbReference>
<comment type="caution">
    <text evidence="2">The sequence shown here is derived from an EMBL/GenBank/DDBJ whole genome shotgun (WGS) entry which is preliminary data.</text>
</comment>
<evidence type="ECO:0000313" key="3">
    <source>
        <dbReference type="Proteomes" id="UP000801428"/>
    </source>
</evidence>
<protein>
    <submittedName>
        <fullName evidence="2">Uncharacterized protein</fullName>
    </submittedName>
</protein>
<dbReference type="OrthoDB" id="3689672at2759"/>
<proteinExistence type="predicted"/>
<dbReference type="Proteomes" id="UP000801428">
    <property type="component" value="Unassembled WGS sequence"/>
</dbReference>
<reference evidence="2" key="1">
    <citation type="submission" date="2019-04" db="EMBL/GenBank/DDBJ databases">
        <title>Sequencing of skin fungus with MAO and IRED activity.</title>
        <authorList>
            <person name="Marsaioli A.J."/>
            <person name="Bonatto J.M.C."/>
            <person name="Reis Junior O."/>
        </authorList>
    </citation>
    <scope>NUCLEOTIDE SEQUENCE</scope>
    <source>
        <strain evidence="2">30M1</strain>
    </source>
</reference>
<dbReference type="AlphaFoldDB" id="A0A9P4TAZ6"/>
<gene>
    <name evidence="2" type="ORF">E8E13_007750</name>
</gene>
<name>A0A9P4TAZ6_CURKU</name>
<evidence type="ECO:0000256" key="1">
    <source>
        <dbReference type="SAM" id="MobiDB-lite"/>
    </source>
</evidence>
<evidence type="ECO:0000313" key="2">
    <source>
        <dbReference type="EMBL" id="KAF2999854.1"/>
    </source>
</evidence>
<organism evidence="2 3">
    <name type="scientific">Curvularia kusanoi</name>
    <name type="common">Cochliobolus kusanoi</name>
    <dbReference type="NCBI Taxonomy" id="90978"/>
    <lineage>
        <taxon>Eukaryota</taxon>
        <taxon>Fungi</taxon>
        <taxon>Dikarya</taxon>
        <taxon>Ascomycota</taxon>
        <taxon>Pezizomycotina</taxon>
        <taxon>Dothideomycetes</taxon>
        <taxon>Pleosporomycetidae</taxon>
        <taxon>Pleosporales</taxon>
        <taxon>Pleosporineae</taxon>
        <taxon>Pleosporaceae</taxon>
        <taxon>Curvularia</taxon>
    </lineage>
</organism>